<accession>A0A7C3PLF5</accession>
<dbReference type="AlphaFoldDB" id="A0A7C3PLF5"/>
<gene>
    <name evidence="1" type="ORF">ENR64_24395</name>
</gene>
<dbReference type="EMBL" id="DSRU01000345">
    <property type="protein sequence ID" value="HFN00837.1"/>
    <property type="molecule type" value="Genomic_DNA"/>
</dbReference>
<reference evidence="1" key="1">
    <citation type="journal article" date="2020" name="mSystems">
        <title>Genome- and Community-Level Interaction Insights into Carbon Utilization and Element Cycling Functions of Hydrothermarchaeota in Hydrothermal Sediment.</title>
        <authorList>
            <person name="Zhou Z."/>
            <person name="Liu Y."/>
            <person name="Xu W."/>
            <person name="Pan J."/>
            <person name="Luo Z.H."/>
            <person name="Li M."/>
        </authorList>
    </citation>
    <scope>NUCLEOTIDE SEQUENCE [LARGE SCALE GENOMIC DNA]</scope>
    <source>
        <strain evidence="1">SpSt-418</strain>
    </source>
</reference>
<name>A0A7C3PLF5_9CYAN</name>
<sequence length="61" mass="6679">MPIAIAFNNLFLCERSPLLDRSDRFGVLAGSEVIEVLEKVRMGYSGDLGAAEPQDRGPSRL</sequence>
<evidence type="ECO:0000313" key="1">
    <source>
        <dbReference type="EMBL" id="HFN00837.1"/>
    </source>
</evidence>
<comment type="caution">
    <text evidence="1">The sequence shown here is derived from an EMBL/GenBank/DDBJ whole genome shotgun (WGS) entry which is preliminary data.</text>
</comment>
<proteinExistence type="predicted"/>
<organism evidence="1">
    <name type="scientific">Oscillatoriales cyanobacterium SpSt-418</name>
    <dbReference type="NCBI Taxonomy" id="2282169"/>
    <lineage>
        <taxon>Bacteria</taxon>
        <taxon>Bacillati</taxon>
        <taxon>Cyanobacteriota</taxon>
        <taxon>Cyanophyceae</taxon>
        <taxon>Oscillatoriophycideae</taxon>
        <taxon>Oscillatoriales</taxon>
    </lineage>
</organism>
<protein>
    <submittedName>
        <fullName evidence="1">Uncharacterized protein</fullName>
    </submittedName>
</protein>